<comment type="caution">
    <text evidence="3">The sequence shown here is derived from an EMBL/GenBank/DDBJ whole genome shotgun (WGS) entry which is preliminary data.</text>
</comment>
<keyword evidence="2" id="KW-0732">Signal</keyword>
<sequence length="168" mass="18466">MTPIASQWTSLVLFTTVFIFAPLMASLPLPGKPSIPTSSALEPRSPLPDPRMIPDKTDLLAHVFASLGIEELNKFNKIHPEEYDDGPSTIDDSHSPTHTVTSHENDTSPLPSGEVKTEVHVDENGEETTTKKGQDAAEDEEDLMETLFAVLRKKFREVINSSDEVGLI</sequence>
<feature type="region of interest" description="Disordered" evidence="1">
    <location>
        <begin position="79"/>
        <end position="140"/>
    </location>
</feature>
<keyword evidence="4" id="KW-1185">Reference proteome</keyword>
<feature type="chain" id="PRO_5046263811" evidence="2">
    <location>
        <begin position="26"/>
        <end position="168"/>
    </location>
</feature>
<accession>A0ABR4M660</accession>
<dbReference type="GeneID" id="98147055"/>
<dbReference type="RefSeq" id="XP_070891058.1">
    <property type="nucleotide sequence ID" value="XM_071031983.1"/>
</dbReference>
<evidence type="ECO:0000256" key="1">
    <source>
        <dbReference type="SAM" id="MobiDB-lite"/>
    </source>
</evidence>
<evidence type="ECO:0000313" key="3">
    <source>
        <dbReference type="EMBL" id="KAL2872079.1"/>
    </source>
</evidence>
<organism evidence="3 4">
    <name type="scientific">Aspergillus lucknowensis</name>
    <dbReference type="NCBI Taxonomy" id="176173"/>
    <lineage>
        <taxon>Eukaryota</taxon>
        <taxon>Fungi</taxon>
        <taxon>Dikarya</taxon>
        <taxon>Ascomycota</taxon>
        <taxon>Pezizomycotina</taxon>
        <taxon>Eurotiomycetes</taxon>
        <taxon>Eurotiomycetidae</taxon>
        <taxon>Eurotiales</taxon>
        <taxon>Aspergillaceae</taxon>
        <taxon>Aspergillus</taxon>
        <taxon>Aspergillus subgen. Nidulantes</taxon>
    </lineage>
</organism>
<feature type="signal peptide" evidence="2">
    <location>
        <begin position="1"/>
        <end position="25"/>
    </location>
</feature>
<gene>
    <name evidence="3" type="ORF">BJX67DRAFT_376923</name>
</gene>
<name>A0ABR4M660_9EURO</name>
<proteinExistence type="predicted"/>
<dbReference type="Proteomes" id="UP001610432">
    <property type="component" value="Unassembled WGS sequence"/>
</dbReference>
<protein>
    <submittedName>
        <fullName evidence="3">Uncharacterized protein</fullName>
    </submittedName>
</protein>
<feature type="compositionally biased region" description="Basic and acidic residues" evidence="1">
    <location>
        <begin position="91"/>
        <end position="106"/>
    </location>
</feature>
<evidence type="ECO:0000313" key="4">
    <source>
        <dbReference type="Proteomes" id="UP001610432"/>
    </source>
</evidence>
<reference evidence="3 4" key="1">
    <citation type="submission" date="2024-07" db="EMBL/GenBank/DDBJ databases">
        <title>Section-level genome sequencing and comparative genomics of Aspergillus sections Usti and Cavernicolus.</title>
        <authorList>
            <consortium name="Lawrence Berkeley National Laboratory"/>
            <person name="Nybo J.L."/>
            <person name="Vesth T.C."/>
            <person name="Theobald S."/>
            <person name="Frisvad J.C."/>
            <person name="Larsen T.O."/>
            <person name="Kjaerboelling I."/>
            <person name="Rothschild-Mancinelli K."/>
            <person name="Lyhne E.K."/>
            <person name="Kogle M.E."/>
            <person name="Barry K."/>
            <person name="Clum A."/>
            <person name="Na H."/>
            <person name="Ledsgaard L."/>
            <person name="Lin J."/>
            <person name="Lipzen A."/>
            <person name="Kuo A."/>
            <person name="Riley R."/>
            <person name="Mondo S."/>
            <person name="Labutti K."/>
            <person name="Haridas S."/>
            <person name="Pangalinan J."/>
            <person name="Salamov A.A."/>
            <person name="Simmons B.A."/>
            <person name="Magnuson J.K."/>
            <person name="Chen J."/>
            <person name="Drula E."/>
            <person name="Henrissat B."/>
            <person name="Wiebenga A."/>
            <person name="Lubbers R.J."/>
            <person name="Gomes A.C."/>
            <person name="Macurrencykelacurrency M.R."/>
            <person name="Stajich J."/>
            <person name="Grigoriev I.V."/>
            <person name="Mortensen U.H."/>
            <person name="De Vries R.P."/>
            <person name="Baker S.E."/>
            <person name="Andersen M.R."/>
        </authorList>
    </citation>
    <scope>NUCLEOTIDE SEQUENCE [LARGE SCALE GENOMIC DNA]</scope>
    <source>
        <strain evidence="3 4">CBS 449.75</strain>
    </source>
</reference>
<evidence type="ECO:0000256" key="2">
    <source>
        <dbReference type="SAM" id="SignalP"/>
    </source>
</evidence>
<feature type="compositionally biased region" description="Basic and acidic residues" evidence="1">
    <location>
        <begin position="115"/>
        <end position="135"/>
    </location>
</feature>
<dbReference type="EMBL" id="JBFXLQ010000002">
    <property type="protein sequence ID" value="KAL2872079.1"/>
    <property type="molecule type" value="Genomic_DNA"/>
</dbReference>